<protein>
    <submittedName>
        <fullName evidence="1">Uncharacterized protein</fullName>
    </submittedName>
</protein>
<proteinExistence type="predicted"/>
<accession>A0ACC8X899</accession>
<organism evidence="1 2">
    <name type="scientific">Candidatus Epulonipiscium fishelsonii</name>
    <dbReference type="NCBI Taxonomy" id="77094"/>
    <lineage>
        <taxon>Bacteria</taxon>
        <taxon>Bacillati</taxon>
        <taxon>Bacillota</taxon>
        <taxon>Clostridia</taxon>
        <taxon>Lachnospirales</taxon>
        <taxon>Lachnospiraceae</taxon>
        <taxon>Candidatus Epulonipiscium</taxon>
    </lineage>
</organism>
<gene>
    <name evidence="1" type="ORF">AN396_11540</name>
</gene>
<name>A0ACC8X899_9FIRM</name>
<evidence type="ECO:0000313" key="1">
    <source>
        <dbReference type="EMBL" id="ONI38119.1"/>
    </source>
</evidence>
<dbReference type="Proteomes" id="UP000188605">
    <property type="component" value="Unassembled WGS sequence"/>
</dbReference>
<sequence>MGFLLAQYDEEKMRQFFKEEGREIGREEVKEYAIRKSLEYNLDVHLISRITKVPIEKVLKMKADLIIY</sequence>
<keyword evidence="2" id="KW-1185">Reference proteome</keyword>
<evidence type="ECO:0000313" key="2">
    <source>
        <dbReference type="Proteomes" id="UP000188605"/>
    </source>
</evidence>
<comment type="caution">
    <text evidence="1">The sequence shown here is derived from an EMBL/GenBank/DDBJ whole genome shotgun (WGS) entry which is preliminary data.</text>
</comment>
<dbReference type="EMBL" id="LJDB01000096">
    <property type="protein sequence ID" value="ONI38119.1"/>
    <property type="molecule type" value="Genomic_DNA"/>
</dbReference>
<reference evidence="1" key="1">
    <citation type="submission" date="2016-08" db="EMBL/GenBank/DDBJ databases">
        <authorList>
            <person name="Ngugi D.K."/>
            <person name="Miyake S."/>
            <person name="Stingl U."/>
        </authorList>
    </citation>
    <scope>NUCLEOTIDE SEQUENCE</scope>
    <source>
        <strain evidence="1">SCG-B11WGA-EpuloA1</strain>
    </source>
</reference>